<dbReference type="AlphaFoldDB" id="A0A199XT50"/>
<name>A0A199XT50_9FLAO</name>
<sequence>MTFFLKKYLIFCFVLLIPIICDAQTVNQGMFSVEPGTQLSTIEKFKNDVSGDFVNDGELFLYNHFENDGYFGFSPNLSSGIVRFRGQQGYQNIVGNLPIDLNNVEFNNVSDKYAFRVSNDIAVFGKVDFQKGIVKSDPLLGSLVFEDGATCFNADDDSYVEGLVEKKGNDSFVFPIGQNSKYRLAGITAPETINDAYTQKYVLDNPNAIYPFSNKEASIEVINNKEYWVFERVAGKADVILTLSWDETTTPSELTSGSDESLHIVRWDANKKLWVDQGGVVDKGDKTVTSPVEVTGYGVFTIARVVDSSSDNIIVNNAISPNGDGKNDYLKFQGLIGEDNTVEIYNRWGTKVYETKAYDTNGNVFSGYSESSMTIDKSAKLPVGTYFYVLTYKKSGKTTKKVGYLYINL</sequence>
<proteinExistence type="predicted"/>
<feature type="signal peptide" evidence="1">
    <location>
        <begin position="1"/>
        <end position="23"/>
    </location>
</feature>
<protein>
    <recommendedName>
        <fullName evidence="4">Gliding motility-associated C-terminal domain-containing protein</fullName>
    </recommendedName>
</protein>
<gene>
    <name evidence="2" type="ORF">FLB_10930</name>
</gene>
<keyword evidence="3" id="KW-1185">Reference proteome</keyword>
<feature type="chain" id="PRO_5008286932" description="Gliding motility-associated C-terminal domain-containing protein" evidence="1">
    <location>
        <begin position="24"/>
        <end position="409"/>
    </location>
</feature>
<dbReference type="Proteomes" id="UP000093807">
    <property type="component" value="Unassembled WGS sequence"/>
</dbReference>
<dbReference type="Pfam" id="PF13585">
    <property type="entry name" value="CHU_C"/>
    <property type="match status" value="1"/>
</dbReference>
<dbReference type="EMBL" id="JMTM01000026">
    <property type="protein sequence ID" value="OAZ04509.1"/>
    <property type="molecule type" value="Genomic_DNA"/>
</dbReference>
<evidence type="ECO:0008006" key="4">
    <source>
        <dbReference type="Google" id="ProtNLM"/>
    </source>
</evidence>
<organism evidence="2 3">
    <name type="scientific">Flavobacterium succinicans</name>
    <dbReference type="NCBI Taxonomy" id="29536"/>
    <lineage>
        <taxon>Bacteria</taxon>
        <taxon>Pseudomonadati</taxon>
        <taxon>Bacteroidota</taxon>
        <taxon>Flavobacteriia</taxon>
        <taxon>Flavobacteriales</taxon>
        <taxon>Flavobacteriaceae</taxon>
        <taxon>Flavobacterium</taxon>
    </lineage>
</organism>
<evidence type="ECO:0000313" key="3">
    <source>
        <dbReference type="Proteomes" id="UP000093807"/>
    </source>
</evidence>
<accession>A0A199XT50</accession>
<evidence type="ECO:0000256" key="1">
    <source>
        <dbReference type="SAM" id="SignalP"/>
    </source>
</evidence>
<dbReference type="RefSeq" id="WP_064714942.1">
    <property type="nucleotide sequence ID" value="NZ_JMTM01000026.1"/>
</dbReference>
<dbReference type="PATRIC" id="fig|29536.5.peg.1146"/>
<evidence type="ECO:0000313" key="2">
    <source>
        <dbReference type="EMBL" id="OAZ04509.1"/>
    </source>
</evidence>
<dbReference type="OrthoDB" id="1489185at2"/>
<reference evidence="2 3" key="1">
    <citation type="submission" date="2016-06" db="EMBL/GenBank/DDBJ databases">
        <title>Draft genome sequence of Flavobacterium succinicans strain DD5b.</title>
        <authorList>
            <person name="Poehlein A."/>
            <person name="Daniel R."/>
            <person name="Simeonova D.D."/>
        </authorList>
    </citation>
    <scope>NUCLEOTIDE SEQUENCE [LARGE SCALE GENOMIC DNA]</scope>
    <source>
        <strain evidence="2 3">DD5b</strain>
    </source>
</reference>
<comment type="caution">
    <text evidence="2">The sequence shown here is derived from an EMBL/GenBank/DDBJ whole genome shotgun (WGS) entry which is preliminary data.</text>
</comment>
<keyword evidence="1" id="KW-0732">Signal</keyword>